<evidence type="ECO:0000313" key="1">
    <source>
        <dbReference type="EMBL" id="HIW82329.1"/>
    </source>
</evidence>
<protein>
    <submittedName>
        <fullName evidence="1">Uncharacterized protein</fullName>
    </submittedName>
</protein>
<comment type="caution">
    <text evidence="1">The sequence shown here is derived from an EMBL/GenBank/DDBJ whole genome shotgun (WGS) entry which is preliminary data.</text>
</comment>
<reference evidence="1" key="2">
    <citation type="submission" date="2021-04" db="EMBL/GenBank/DDBJ databases">
        <authorList>
            <person name="Gilroy R."/>
        </authorList>
    </citation>
    <scope>NUCLEOTIDE SEQUENCE</scope>
    <source>
        <strain evidence="1">CHK195-6426</strain>
    </source>
</reference>
<dbReference type="RefSeq" id="WP_318704223.1">
    <property type="nucleotide sequence ID" value="NZ_CALWMU010000069.1"/>
</dbReference>
<accession>A0A9D1R7G5</accession>
<gene>
    <name evidence="1" type="ORF">H9742_12565</name>
</gene>
<proteinExistence type="predicted"/>
<reference evidence="1" key="1">
    <citation type="journal article" date="2021" name="PeerJ">
        <title>Extensive microbial diversity within the chicken gut microbiome revealed by metagenomics and culture.</title>
        <authorList>
            <person name="Gilroy R."/>
            <person name="Ravi A."/>
            <person name="Getino M."/>
            <person name="Pursley I."/>
            <person name="Horton D.L."/>
            <person name="Alikhan N.F."/>
            <person name="Baker D."/>
            <person name="Gharbi K."/>
            <person name="Hall N."/>
            <person name="Watson M."/>
            <person name="Adriaenssens E.M."/>
            <person name="Foster-Nyarko E."/>
            <person name="Jarju S."/>
            <person name="Secka A."/>
            <person name="Antonio M."/>
            <person name="Oren A."/>
            <person name="Chaudhuri R.R."/>
            <person name="La Ragione R."/>
            <person name="Hildebrand F."/>
            <person name="Pallen M.J."/>
        </authorList>
    </citation>
    <scope>NUCLEOTIDE SEQUENCE</scope>
    <source>
        <strain evidence="1">CHK195-6426</strain>
    </source>
</reference>
<sequence length="107" mass="12398">MVRKLQFSSKLYLGESMNAVKLDKIKKKLCHKPLLAGVYVIALSKNPKDQLEIYDARQLAQRYYAKYPPFIIGIASDYKEAVKVLEQIVQECLKERGDCRLKEFLLC</sequence>
<dbReference type="EMBL" id="DXGH01000071">
    <property type="protein sequence ID" value="HIW82329.1"/>
    <property type="molecule type" value="Genomic_DNA"/>
</dbReference>
<dbReference type="Proteomes" id="UP000824265">
    <property type="component" value="Unassembled WGS sequence"/>
</dbReference>
<evidence type="ECO:0000313" key="2">
    <source>
        <dbReference type="Proteomes" id="UP000824265"/>
    </source>
</evidence>
<dbReference type="AlphaFoldDB" id="A0A9D1R7G5"/>
<name>A0A9D1R7G5_9FIRM</name>
<organism evidence="1 2">
    <name type="scientific">Candidatus Acetatifactor stercoripullorum</name>
    <dbReference type="NCBI Taxonomy" id="2838414"/>
    <lineage>
        <taxon>Bacteria</taxon>
        <taxon>Bacillati</taxon>
        <taxon>Bacillota</taxon>
        <taxon>Clostridia</taxon>
        <taxon>Lachnospirales</taxon>
        <taxon>Lachnospiraceae</taxon>
        <taxon>Acetatifactor</taxon>
    </lineage>
</organism>